<evidence type="ECO:0000256" key="3">
    <source>
        <dbReference type="ARBA" id="ARBA00022617"/>
    </source>
</evidence>
<dbReference type="Gene3D" id="1.10.630.10">
    <property type="entry name" value="Cytochrome P450"/>
    <property type="match status" value="1"/>
</dbReference>
<protein>
    <submittedName>
        <fullName evidence="12">Cytochrome P450 71A1</fullName>
    </submittedName>
</protein>
<dbReference type="GO" id="GO:0004497">
    <property type="term" value="F:monooxygenase activity"/>
    <property type="evidence" value="ECO:0007669"/>
    <property type="project" value="UniProtKB-KW"/>
</dbReference>
<keyword evidence="4 8" id="KW-0479">Metal-binding</keyword>
<keyword evidence="10" id="KW-0812">Transmembrane</keyword>
<dbReference type="STRING" id="4432.A0A1U7ZBS1"/>
<dbReference type="Proteomes" id="UP000189703">
    <property type="component" value="Unplaced"/>
</dbReference>
<evidence type="ECO:0000256" key="6">
    <source>
        <dbReference type="ARBA" id="ARBA00023004"/>
    </source>
</evidence>
<keyword evidence="11" id="KW-1185">Reference proteome</keyword>
<dbReference type="AlphaFoldDB" id="A0A1U7ZBS1"/>
<feature type="transmembrane region" description="Helical" evidence="10">
    <location>
        <begin position="12"/>
        <end position="37"/>
    </location>
</feature>
<evidence type="ECO:0000256" key="1">
    <source>
        <dbReference type="ARBA" id="ARBA00001971"/>
    </source>
</evidence>
<dbReference type="Pfam" id="PF00067">
    <property type="entry name" value="p450"/>
    <property type="match status" value="1"/>
</dbReference>
<dbReference type="InterPro" id="IPR002401">
    <property type="entry name" value="Cyt_P450_E_grp-I"/>
</dbReference>
<feature type="binding site" description="axial binding residue" evidence="8">
    <location>
        <position position="461"/>
    </location>
    <ligand>
        <name>heme</name>
        <dbReference type="ChEBI" id="CHEBI:30413"/>
    </ligand>
    <ligandPart>
        <name>Fe</name>
        <dbReference type="ChEBI" id="CHEBI:18248"/>
    </ligandPart>
</feature>
<comment type="similarity">
    <text evidence="2 9">Belongs to the cytochrome P450 family.</text>
</comment>
<keyword evidence="7 9" id="KW-0503">Monooxygenase</keyword>
<proteinExistence type="inferred from homology"/>
<dbReference type="CDD" id="cd11072">
    <property type="entry name" value="CYP71-like"/>
    <property type="match status" value="1"/>
</dbReference>
<reference evidence="12" key="1">
    <citation type="submission" date="2025-08" db="UniProtKB">
        <authorList>
            <consortium name="RefSeq"/>
        </authorList>
    </citation>
    <scope>IDENTIFICATION</scope>
</reference>
<keyword evidence="10" id="KW-1133">Transmembrane helix</keyword>
<dbReference type="PROSITE" id="PS00086">
    <property type="entry name" value="CYTOCHROME_P450"/>
    <property type="match status" value="1"/>
</dbReference>
<dbReference type="PANTHER" id="PTHR47955">
    <property type="entry name" value="CYTOCHROME P450 FAMILY 71 PROTEIN"/>
    <property type="match status" value="1"/>
</dbReference>
<evidence type="ECO:0000256" key="9">
    <source>
        <dbReference type="RuleBase" id="RU000461"/>
    </source>
</evidence>
<comment type="cofactor">
    <cofactor evidence="1 8">
        <name>heme</name>
        <dbReference type="ChEBI" id="CHEBI:30413"/>
    </cofactor>
</comment>
<name>A0A1U7ZBS1_NELNU</name>
<evidence type="ECO:0000256" key="2">
    <source>
        <dbReference type="ARBA" id="ARBA00010617"/>
    </source>
</evidence>
<dbReference type="PRINTS" id="PR00463">
    <property type="entry name" value="EP450I"/>
</dbReference>
<dbReference type="GeneID" id="104593048"/>
<evidence type="ECO:0000256" key="5">
    <source>
        <dbReference type="ARBA" id="ARBA00023002"/>
    </source>
</evidence>
<dbReference type="SUPFAM" id="SSF48264">
    <property type="entry name" value="Cytochrome P450"/>
    <property type="match status" value="1"/>
</dbReference>
<dbReference type="OMA" id="WLEHFKT"/>
<dbReference type="InParanoid" id="A0A1U7ZBS1"/>
<evidence type="ECO:0000313" key="12">
    <source>
        <dbReference type="RefSeq" id="XP_010251006.1"/>
    </source>
</evidence>
<evidence type="ECO:0000313" key="11">
    <source>
        <dbReference type="Proteomes" id="UP000189703"/>
    </source>
</evidence>
<gene>
    <name evidence="12" type="primary">LOC104593048</name>
</gene>
<dbReference type="GO" id="GO:0020037">
    <property type="term" value="F:heme binding"/>
    <property type="evidence" value="ECO:0007669"/>
    <property type="project" value="InterPro"/>
</dbReference>
<keyword evidence="3 8" id="KW-0349">Heme</keyword>
<dbReference type="FunFam" id="1.10.630.10:FF:000011">
    <property type="entry name" value="Cytochrome P450 83B1"/>
    <property type="match status" value="1"/>
</dbReference>
<dbReference type="KEGG" id="nnu:104593048"/>
<dbReference type="InterPro" id="IPR036396">
    <property type="entry name" value="Cyt_P450_sf"/>
</dbReference>
<dbReference type="InterPro" id="IPR001128">
    <property type="entry name" value="Cyt_P450"/>
</dbReference>
<dbReference type="GO" id="GO:0005506">
    <property type="term" value="F:iron ion binding"/>
    <property type="evidence" value="ECO:0007669"/>
    <property type="project" value="InterPro"/>
</dbReference>
<dbReference type="InterPro" id="IPR017972">
    <property type="entry name" value="Cyt_P450_CS"/>
</dbReference>
<keyword evidence="5 9" id="KW-0560">Oxidoreductase</keyword>
<dbReference type="eggNOG" id="KOG0156">
    <property type="taxonomic scope" value="Eukaryota"/>
</dbReference>
<dbReference type="GO" id="GO:0016705">
    <property type="term" value="F:oxidoreductase activity, acting on paired donors, with incorporation or reduction of molecular oxygen"/>
    <property type="evidence" value="ECO:0007669"/>
    <property type="project" value="InterPro"/>
</dbReference>
<accession>A0A1U7ZBS1</accession>
<evidence type="ECO:0000256" key="10">
    <source>
        <dbReference type="SAM" id="Phobius"/>
    </source>
</evidence>
<dbReference type="PANTHER" id="PTHR47955:SF19">
    <property type="entry name" value="CYTOCHROME P450 71A9-LIKE ISOFORM X1"/>
    <property type="match status" value="1"/>
</dbReference>
<dbReference type="OrthoDB" id="2789670at2759"/>
<sequence length="520" mass="59243">MDLTQWCLWETIPLQTLLPSSCLLTFIIILLGLVLIVKHQLYPTRNLNLPPGPSKLPIIGNLHQLGEMPHLSLFRLSQKFGPIIYLQLGEVPVMVVSSARTAKEVLKTHDLAFASRPQLFSAKHLFYNCTNIVFSPYGAYWRHIRKIAVLELLSAKRVQSYSFVREEEVARLVHRVASSYPSTTNLSKMLGLYANDVVCRVALGRGFSQGGEYDKYGFQKMLLEYQELLGGFSLGDFFPSMEWMHTITGLKSRLRRTFRRFDQFFNEVIEDHLSKHSSSRSRKEEHKDFVGILLDMQKNSDDLDTPLTLDNIKAIILDMFAAGTDTTFITLDWGMTELVMNPRVMEKAQAEIRSIVGDRRSVSEDDLPQMHYLKAVIKEIFRLHPPVPVLVPRESMELVTIDGYDIPKKTRIFVNAWAVGRDPESWENPEVFEPERFMGTSIDFKGQDFQLIPFGAGRRGCPAITFGAASIELAMAQLLHSFDWELPPGIEAKDLDMTEVFGISMHRICDLIVVAKPRFV</sequence>
<dbReference type="RefSeq" id="XP_010251006.1">
    <property type="nucleotide sequence ID" value="XM_010252704.2"/>
</dbReference>
<evidence type="ECO:0000256" key="8">
    <source>
        <dbReference type="PIRSR" id="PIRSR602401-1"/>
    </source>
</evidence>
<keyword evidence="6 8" id="KW-0408">Iron</keyword>
<dbReference type="PRINTS" id="PR00385">
    <property type="entry name" value="P450"/>
</dbReference>
<evidence type="ECO:0000256" key="7">
    <source>
        <dbReference type="ARBA" id="ARBA00023033"/>
    </source>
</evidence>
<organism evidence="11 12">
    <name type="scientific">Nelumbo nucifera</name>
    <name type="common">Sacred lotus</name>
    <dbReference type="NCBI Taxonomy" id="4432"/>
    <lineage>
        <taxon>Eukaryota</taxon>
        <taxon>Viridiplantae</taxon>
        <taxon>Streptophyta</taxon>
        <taxon>Embryophyta</taxon>
        <taxon>Tracheophyta</taxon>
        <taxon>Spermatophyta</taxon>
        <taxon>Magnoliopsida</taxon>
        <taxon>Proteales</taxon>
        <taxon>Nelumbonaceae</taxon>
        <taxon>Nelumbo</taxon>
    </lineage>
</organism>
<keyword evidence="10" id="KW-0472">Membrane</keyword>
<evidence type="ECO:0000256" key="4">
    <source>
        <dbReference type="ARBA" id="ARBA00022723"/>
    </source>
</evidence>